<evidence type="ECO:0000256" key="1">
    <source>
        <dbReference type="SAM" id="MobiDB-lite"/>
    </source>
</evidence>
<dbReference type="EMBL" id="CAXAMN010025317">
    <property type="protein sequence ID" value="CAK9094277.1"/>
    <property type="molecule type" value="Genomic_DNA"/>
</dbReference>
<evidence type="ECO:0000259" key="2">
    <source>
        <dbReference type="Pfam" id="PF00849"/>
    </source>
</evidence>
<keyword evidence="4" id="KW-1185">Reference proteome</keyword>
<feature type="region of interest" description="Disordered" evidence="1">
    <location>
        <begin position="1"/>
        <end position="26"/>
    </location>
</feature>
<gene>
    <name evidence="3" type="ORF">CCMP2556_LOCUS44978</name>
</gene>
<protein>
    <recommendedName>
        <fullName evidence="2">Pseudouridine synthase RsuA/RluA-like domain-containing protein</fullName>
    </recommendedName>
</protein>
<dbReference type="InterPro" id="IPR006145">
    <property type="entry name" value="PsdUridine_synth_RsuA/RluA"/>
</dbReference>
<dbReference type="SUPFAM" id="SSF55120">
    <property type="entry name" value="Pseudouridine synthase"/>
    <property type="match status" value="1"/>
</dbReference>
<name>A0ABP0R154_9DINO</name>
<dbReference type="Gene3D" id="3.30.2350.10">
    <property type="entry name" value="Pseudouridine synthase"/>
    <property type="match status" value="1"/>
</dbReference>
<feature type="domain" description="Pseudouridine synthase RsuA/RluA-like" evidence="2">
    <location>
        <begin position="35"/>
        <end position="137"/>
    </location>
</feature>
<dbReference type="Pfam" id="PF00849">
    <property type="entry name" value="PseudoU_synth_2"/>
    <property type="match status" value="1"/>
</dbReference>
<evidence type="ECO:0000313" key="3">
    <source>
        <dbReference type="EMBL" id="CAK9094277.1"/>
    </source>
</evidence>
<accession>A0ABP0R154</accession>
<proteinExistence type="predicted"/>
<reference evidence="3 4" key="1">
    <citation type="submission" date="2024-02" db="EMBL/GenBank/DDBJ databases">
        <authorList>
            <person name="Chen Y."/>
            <person name="Shah S."/>
            <person name="Dougan E. K."/>
            <person name="Thang M."/>
            <person name="Chan C."/>
        </authorList>
    </citation>
    <scope>NUCLEOTIDE SEQUENCE [LARGE SCALE GENOMIC DNA]</scope>
</reference>
<comment type="caution">
    <text evidence="3">The sequence shown here is derived from an EMBL/GenBank/DDBJ whole genome shotgun (WGS) entry which is preliminary data.</text>
</comment>
<evidence type="ECO:0000313" key="4">
    <source>
        <dbReference type="Proteomes" id="UP001642484"/>
    </source>
</evidence>
<organism evidence="3 4">
    <name type="scientific">Durusdinium trenchii</name>
    <dbReference type="NCBI Taxonomy" id="1381693"/>
    <lineage>
        <taxon>Eukaryota</taxon>
        <taxon>Sar</taxon>
        <taxon>Alveolata</taxon>
        <taxon>Dinophyceae</taxon>
        <taxon>Suessiales</taxon>
        <taxon>Symbiodiniaceae</taxon>
        <taxon>Durusdinium</taxon>
    </lineage>
</organism>
<sequence>MRVRFHGSRSEPLSEDGESTGPGEPHAVVENQDMIFFWKPRGWSMSVGKERQGADEVEREEHRLEIWLAEHWGRSFPIAHAADLQHGLLHRLDRDTSGLVAWAKTYEAYYLGRLQFSLHRGLVKRYLCVCCGHFPLDRQGCFIETSLRIQPAKGETSKRCLPARIGLPAKTMVRQVAHFAGPGGAALSLVEADRKDATV</sequence>
<dbReference type="InterPro" id="IPR020103">
    <property type="entry name" value="PsdUridine_synth_cat_dom_sf"/>
</dbReference>
<dbReference type="Proteomes" id="UP001642484">
    <property type="component" value="Unassembled WGS sequence"/>
</dbReference>